<reference evidence="2 3" key="1">
    <citation type="submission" date="2023-11" db="EMBL/GenBank/DDBJ databases">
        <title>Halocaridina rubra genome assembly.</title>
        <authorList>
            <person name="Smith C."/>
        </authorList>
    </citation>
    <scope>NUCLEOTIDE SEQUENCE [LARGE SCALE GENOMIC DNA]</scope>
    <source>
        <strain evidence="2">EP-1</strain>
        <tissue evidence="2">Whole</tissue>
    </source>
</reference>
<name>A0AAN8X2Q9_HALRR</name>
<gene>
    <name evidence="2" type="ORF">SK128_000045</name>
</gene>
<feature type="compositionally biased region" description="Polar residues" evidence="1">
    <location>
        <begin position="52"/>
        <end position="61"/>
    </location>
</feature>
<protein>
    <submittedName>
        <fullName evidence="2">Uncharacterized protein</fullName>
    </submittedName>
</protein>
<proteinExistence type="predicted"/>
<dbReference type="AlphaFoldDB" id="A0AAN8X2Q9"/>
<accession>A0AAN8X2Q9</accession>
<evidence type="ECO:0000313" key="3">
    <source>
        <dbReference type="Proteomes" id="UP001381693"/>
    </source>
</evidence>
<dbReference type="Proteomes" id="UP001381693">
    <property type="component" value="Unassembled WGS sequence"/>
</dbReference>
<comment type="caution">
    <text evidence="2">The sequence shown here is derived from an EMBL/GenBank/DDBJ whole genome shotgun (WGS) entry which is preliminary data.</text>
</comment>
<dbReference type="EMBL" id="JAXCGZ010010601">
    <property type="protein sequence ID" value="KAK7075467.1"/>
    <property type="molecule type" value="Genomic_DNA"/>
</dbReference>
<feature type="compositionally biased region" description="Basic and acidic residues" evidence="1">
    <location>
        <begin position="65"/>
        <end position="76"/>
    </location>
</feature>
<evidence type="ECO:0000313" key="2">
    <source>
        <dbReference type="EMBL" id="KAK7075467.1"/>
    </source>
</evidence>
<feature type="non-terminal residue" evidence="2">
    <location>
        <position position="76"/>
    </location>
</feature>
<sequence>MAIQKNNAFRSKYQRELKKVSASEKSGAGIKDIYRSSLWYYNDLAILQDQQVQQDGISSMDNEAEESKNETSLDDP</sequence>
<feature type="region of interest" description="Disordered" evidence="1">
    <location>
        <begin position="52"/>
        <end position="76"/>
    </location>
</feature>
<evidence type="ECO:0000256" key="1">
    <source>
        <dbReference type="SAM" id="MobiDB-lite"/>
    </source>
</evidence>
<keyword evidence="3" id="KW-1185">Reference proteome</keyword>
<organism evidence="2 3">
    <name type="scientific">Halocaridina rubra</name>
    <name type="common">Hawaiian red shrimp</name>
    <dbReference type="NCBI Taxonomy" id="373956"/>
    <lineage>
        <taxon>Eukaryota</taxon>
        <taxon>Metazoa</taxon>
        <taxon>Ecdysozoa</taxon>
        <taxon>Arthropoda</taxon>
        <taxon>Crustacea</taxon>
        <taxon>Multicrustacea</taxon>
        <taxon>Malacostraca</taxon>
        <taxon>Eumalacostraca</taxon>
        <taxon>Eucarida</taxon>
        <taxon>Decapoda</taxon>
        <taxon>Pleocyemata</taxon>
        <taxon>Caridea</taxon>
        <taxon>Atyoidea</taxon>
        <taxon>Atyidae</taxon>
        <taxon>Halocaridina</taxon>
    </lineage>
</organism>